<dbReference type="AlphaFoldDB" id="A0A0A2XXD6"/>
<dbReference type="RefSeq" id="WP_039173583.1">
    <property type="nucleotide sequence ID" value="NZ_JPXX01000021.1"/>
</dbReference>
<accession>A0A0A2XXD6</accession>
<protein>
    <recommendedName>
        <fullName evidence="3">ATP-binding protein</fullName>
    </recommendedName>
</protein>
<dbReference type="eggNOG" id="COG2172">
    <property type="taxonomic scope" value="Bacteria"/>
</dbReference>
<dbReference type="EMBL" id="JPXX01000021">
    <property type="protein sequence ID" value="KGQ36958.1"/>
    <property type="molecule type" value="Genomic_DNA"/>
</dbReference>
<comment type="caution">
    <text evidence="1">The sequence shown here is derived from an EMBL/GenBank/DDBJ whole genome shotgun (WGS) entry which is preliminary data.</text>
</comment>
<proteinExistence type="predicted"/>
<evidence type="ECO:0000313" key="2">
    <source>
        <dbReference type="Proteomes" id="UP000030539"/>
    </source>
</evidence>
<evidence type="ECO:0008006" key="3">
    <source>
        <dbReference type="Google" id="ProtNLM"/>
    </source>
</evidence>
<reference evidence="1 2" key="1">
    <citation type="submission" date="2014-08" db="EMBL/GenBank/DDBJ databases">
        <title>Chaperone-usher fimbriae in a diverse selection of Gallibacterium genomes.</title>
        <authorList>
            <person name="Kudirkiene E."/>
            <person name="Bager R.J."/>
            <person name="Johnson T.J."/>
            <person name="Bojesen A.M."/>
        </authorList>
    </citation>
    <scope>NUCLEOTIDE SEQUENCE [LARGE SCALE GENOMIC DNA]</scope>
    <source>
        <strain evidence="1 2">CCM5974</strain>
    </source>
</reference>
<sequence length="364" mass="41536">MLKLKILRSIVIKRTLRNLISKQKRRRMNGGKIKYKSIKKKKLFRRLCAEVYAPSKIVLAREISHIFVSFKKEIEKKAKLASQNHQILKLNFRETSVIDAPACAVLIATLDTIRNQYPELKFSVIRPKPKPADRRKRGPYDVDGVFCHIGLYKMLGFNYTSSSSQKNVKCWHFIQSDNTDGSITAPLLNELKAMGVNTKGMYSSYIEAIANAVEHAYAENIQTHRYFPIKRWWMLLAILDNELSLFVCDLGHGIPNTLEKTQKASTLKKIWERLKQQLGKPTTDAIYIKASTLIKETRTGLGYRGKGGGDIRSIIDKTPNSSLIIRSNRGMYVYNGRNKADLVKESPYSIDGTIVQWNLPLDTN</sequence>
<organism evidence="1 2">
    <name type="scientific">Gallibacterium genomosp. 1</name>
    <dbReference type="NCBI Taxonomy" id="155515"/>
    <lineage>
        <taxon>Bacteria</taxon>
        <taxon>Pseudomonadati</taxon>
        <taxon>Pseudomonadota</taxon>
        <taxon>Gammaproteobacteria</taxon>
        <taxon>Pasteurellales</taxon>
        <taxon>Pasteurellaceae</taxon>
        <taxon>Gallibacterium</taxon>
    </lineage>
</organism>
<dbReference type="Proteomes" id="UP000030539">
    <property type="component" value="Unassembled WGS sequence"/>
</dbReference>
<dbReference type="STRING" id="155515.JP36_07570"/>
<gene>
    <name evidence="1" type="ORF">JP36_07570</name>
</gene>
<evidence type="ECO:0000313" key="1">
    <source>
        <dbReference type="EMBL" id="KGQ36958.1"/>
    </source>
</evidence>
<name>A0A0A2XXD6_9PAST</name>